<dbReference type="Pfam" id="PF00226">
    <property type="entry name" value="DnaJ"/>
    <property type="match status" value="2"/>
</dbReference>
<dbReference type="InterPro" id="IPR001623">
    <property type="entry name" value="DnaJ_domain"/>
</dbReference>
<evidence type="ECO:0000313" key="5">
    <source>
        <dbReference type="Proteomes" id="UP000041254"/>
    </source>
</evidence>
<dbReference type="PROSITE" id="PS50076">
    <property type="entry name" value="DNAJ_2"/>
    <property type="match status" value="2"/>
</dbReference>
<feature type="signal peptide" evidence="2">
    <location>
        <begin position="1"/>
        <end position="16"/>
    </location>
</feature>
<evidence type="ECO:0000259" key="3">
    <source>
        <dbReference type="PROSITE" id="PS50076"/>
    </source>
</evidence>
<gene>
    <name evidence="4" type="ORF">Vbra_12041</name>
</gene>
<dbReference type="PANTHER" id="PTHR43096">
    <property type="entry name" value="DNAJ HOMOLOG 1, MITOCHONDRIAL-RELATED"/>
    <property type="match status" value="1"/>
</dbReference>
<proteinExistence type="predicted"/>
<protein>
    <recommendedName>
        <fullName evidence="3">J domain-containing protein</fullName>
    </recommendedName>
</protein>
<dbReference type="AlphaFoldDB" id="A0A0G4EJM0"/>
<accession>A0A0G4EJM0</accession>
<dbReference type="SUPFAM" id="SSF46565">
    <property type="entry name" value="Chaperone J-domain"/>
    <property type="match status" value="2"/>
</dbReference>
<feature type="region of interest" description="Disordered" evidence="1">
    <location>
        <begin position="581"/>
        <end position="675"/>
    </location>
</feature>
<feature type="domain" description="J" evidence="3">
    <location>
        <begin position="184"/>
        <end position="250"/>
    </location>
</feature>
<name>A0A0G4EJM0_VITBC</name>
<feature type="compositionally biased region" description="Low complexity" evidence="1">
    <location>
        <begin position="581"/>
        <end position="590"/>
    </location>
</feature>
<dbReference type="SMART" id="SM00271">
    <property type="entry name" value="DnaJ"/>
    <property type="match status" value="2"/>
</dbReference>
<keyword evidence="2" id="KW-0732">Signal</keyword>
<dbReference type="CDD" id="cd06257">
    <property type="entry name" value="DnaJ"/>
    <property type="match status" value="2"/>
</dbReference>
<evidence type="ECO:0000256" key="2">
    <source>
        <dbReference type="SAM" id="SignalP"/>
    </source>
</evidence>
<dbReference type="GO" id="GO:0042026">
    <property type="term" value="P:protein refolding"/>
    <property type="evidence" value="ECO:0007669"/>
    <property type="project" value="TreeGrafter"/>
</dbReference>
<organism evidence="4 5">
    <name type="scientific">Vitrella brassicaformis (strain CCMP3155)</name>
    <dbReference type="NCBI Taxonomy" id="1169540"/>
    <lineage>
        <taxon>Eukaryota</taxon>
        <taxon>Sar</taxon>
        <taxon>Alveolata</taxon>
        <taxon>Colpodellida</taxon>
        <taxon>Vitrellaceae</taxon>
        <taxon>Vitrella</taxon>
    </lineage>
</organism>
<dbReference type="PANTHER" id="PTHR43096:SF10">
    <property type="entry name" value="CHAPERONE PROTEIN DNAJ A6, CHLOROPLASTIC"/>
    <property type="match status" value="1"/>
</dbReference>
<feature type="chain" id="PRO_5005187737" description="J domain-containing protein" evidence="2">
    <location>
        <begin position="17"/>
        <end position="675"/>
    </location>
</feature>
<dbReference type="InterPro" id="IPR036869">
    <property type="entry name" value="J_dom_sf"/>
</dbReference>
<feature type="domain" description="J" evidence="3">
    <location>
        <begin position="416"/>
        <end position="482"/>
    </location>
</feature>
<feature type="compositionally biased region" description="Polar residues" evidence="1">
    <location>
        <begin position="665"/>
        <end position="675"/>
    </location>
</feature>
<evidence type="ECO:0000313" key="4">
    <source>
        <dbReference type="EMBL" id="CEL96736.1"/>
    </source>
</evidence>
<keyword evidence="5" id="KW-1185">Reference proteome</keyword>
<evidence type="ECO:0000256" key="1">
    <source>
        <dbReference type="SAM" id="MobiDB-lite"/>
    </source>
</evidence>
<dbReference type="GO" id="GO:0051082">
    <property type="term" value="F:unfolded protein binding"/>
    <property type="evidence" value="ECO:0007669"/>
    <property type="project" value="TreeGrafter"/>
</dbReference>
<dbReference type="OrthoDB" id="445556at2759"/>
<dbReference type="Gene3D" id="1.10.287.110">
    <property type="entry name" value="DnaJ domain"/>
    <property type="match status" value="2"/>
</dbReference>
<dbReference type="STRING" id="1169540.A0A0G4EJM0"/>
<dbReference type="EMBL" id="CDMY01000244">
    <property type="protein sequence ID" value="CEL96736.1"/>
    <property type="molecule type" value="Genomic_DNA"/>
</dbReference>
<reference evidence="4 5" key="1">
    <citation type="submission" date="2014-11" db="EMBL/GenBank/DDBJ databases">
        <authorList>
            <person name="Zhu J."/>
            <person name="Qi W."/>
            <person name="Song R."/>
        </authorList>
    </citation>
    <scope>NUCLEOTIDE SEQUENCE [LARGE SCALE GENOMIC DNA]</scope>
</reference>
<sequence>MLRFFFFSVGCWLKLSAPSPSTPPNSSGFIRHFFPPPPCPGDEGMVHFLSWVDEVGDCLITFTSDFLSAAFQKRNPLEDSAVRDVQPAETKEEGAVVGEQAPVAAVEEKKETVTEFIFVSCSRPRSFPNDDSLLTNKKACVWKPQSRKTSSVFDLSRPVASFAARPAMPEYYAYPPAAISYTRCHYVVLEVSPYATKKEIEKAYRKVCRQHPYLHPDKKSLHSYQLIKDINAAKTVLIDDEARAEYDASEGVTEANRAGTGKRCASTPWAWPTPIPIPAKPAPPATTTATTYAPPPPQTPPPVSMWFEDGSYRLVVPVAWWGEGEDGFYASPLTKWDRAHWQRVGGYWVVTEGAWGKVSPYATKKEIEKAYRRVCREVQRRRCERSRPYRPPLLLLLPAMTQYYAYPPAALSYTRCHYVVLEVSPYATKKEIEKAYRKVCRQHPYLHPDKKSLHSYQLIKDINAAKTVLIDDEARAEYDASEGVTEAKRAEVMKDWEQYVERMRTPPPVSMWFEDGSYRLVVPVAWWGEGEDGFYDSPLTKWDRAHWQRPGIALMESDAPPRPPSAISSLCDLYYRWEPSPNGSSSGTSTFPLTTHHADPPQPQPATATQTSTQGSDRDDQQYQDEGGEQQTQVDMRDSGAHVEGAAESEARRAVVVLQPGGSPLTGQDASSPAR</sequence>
<dbReference type="InParanoid" id="A0A0G4EJM0"/>
<dbReference type="Proteomes" id="UP000041254">
    <property type="component" value="Unassembled WGS sequence"/>
</dbReference>
<feature type="compositionally biased region" description="Low complexity" evidence="1">
    <location>
        <begin position="605"/>
        <end position="614"/>
    </location>
</feature>
<dbReference type="VEuPathDB" id="CryptoDB:Vbra_12041"/>
<dbReference type="GO" id="GO:0005737">
    <property type="term" value="C:cytoplasm"/>
    <property type="evidence" value="ECO:0007669"/>
    <property type="project" value="TreeGrafter"/>
</dbReference>